<evidence type="ECO:0000259" key="3">
    <source>
        <dbReference type="Pfam" id="PF07811"/>
    </source>
</evidence>
<keyword evidence="2" id="KW-0472">Membrane</keyword>
<evidence type="ECO:0000313" key="4">
    <source>
        <dbReference type="EMBL" id="GAA0335067.1"/>
    </source>
</evidence>
<evidence type="ECO:0000256" key="1">
    <source>
        <dbReference type="SAM" id="MobiDB-lite"/>
    </source>
</evidence>
<reference evidence="4 5" key="1">
    <citation type="journal article" date="2019" name="Int. J. Syst. Evol. Microbiol.">
        <title>The Global Catalogue of Microorganisms (GCM) 10K type strain sequencing project: providing services to taxonomists for standard genome sequencing and annotation.</title>
        <authorList>
            <consortium name="The Broad Institute Genomics Platform"/>
            <consortium name="The Broad Institute Genome Sequencing Center for Infectious Disease"/>
            <person name="Wu L."/>
            <person name="Ma J."/>
        </authorList>
    </citation>
    <scope>NUCLEOTIDE SEQUENCE [LARGE SCALE GENOMIC DNA]</scope>
    <source>
        <strain evidence="4 5">JCM 4565</strain>
    </source>
</reference>
<proteinExistence type="predicted"/>
<accession>A0ABN0WET7</accession>
<keyword evidence="2" id="KW-1133">Transmembrane helix</keyword>
<keyword evidence="2" id="KW-0812">Transmembrane</keyword>
<organism evidence="4 5">
    <name type="scientific">Streptomyces blastmyceticus</name>
    <dbReference type="NCBI Taxonomy" id="68180"/>
    <lineage>
        <taxon>Bacteria</taxon>
        <taxon>Bacillati</taxon>
        <taxon>Actinomycetota</taxon>
        <taxon>Actinomycetes</taxon>
        <taxon>Kitasatosporales</taxon>
        <taxon>Streptomycetaceae</taxon>
        <taxon>Streptomyces</taxon>
    </lineage>
</organism>
<keyword evidence="5" id="KW-1185">Reference proteome</keyword>
<feature type="domain" description="TadE-like" evidence="3">
    <location>
        <begin position="44"/>
        <end position="86"/>
    </location>
</feature>
<feature type="transmembrane region" description="Helical" evidence="2">
    <location>
        <begin position="50"/>
        <end position="74"/>
    </location>
</feature>
<dbReference type="Proteomes" id="UP001500063">
    <property type="component" value="Unassembled WGS sequence"/>
</dbReference>
<protein>
    <recommendedName>
        <fullName evidence="3">TadE-like domain-containing protein</fullName>
    </recommendedName>
</protein>
<dbReference type="InterPro" id="IPR012495">
    <property type="entry name" value="TadE-like_dom"/>
</dbReference>
<dbReference type="EMBL" id="BAAABW010000004">
    <property type="protein sequence ID" value="GAA0335067.1"/>
    <property type="molecule type" value="Genomic_DNA"/>
</dbReference>
<gene>
    <name evidence="4" type="ORF">GCM10010319_08770</name>
</gene>
<name>A0ABN0WET7_9ACTN</name>
<evidence type="ECO:0000313" key="5">
    <source>
        <dbReference type="Proteomes" id="UP001500063"/>
    </source>
</evidence>
<sequence length="166" mass="16831">MRVRIQPVGAPPSGSWGSLRTLPKGVPAAGGNGPAPTQGHRDRGSASIELLGFLPVLLLVALAALQLGLAAYAAQQAGSAARAAARTASQDDPRITPADAGRAALSGWLRTDGEPDAPPCEGAGETTATVTVRIPAVLPLLGDRAVTRRATMRCPAEPLPLPRSAP</sequence>
<dbReference type="Pfam" id="PF07811">
    <property type="entry name" value="TadE"/>
    <property type="match status" value="1"/>
</dbReference>
<feature type="region of interest" description="Disordered" evidence="1">
    <location>
        <begin position="1"/>
        <end position="43"/>
    </location>
</feature>
<evidence type="ECO:0000256" key="2">
    <source>
        <dbReference type="SAM" id="Phobius"/>
    </source>
</evidence>
<comment type="caution">
    <text evidence="4">The sequence shown here is derived from an EMBL/GenBank/DDBJ whole genome shotgun (WGS) entry which is preliminary data.</text>
</comment>